<gene>
    <name evidence="3" type="ORF">ACFO9K_17360</name>
</gene>
<dbReference type="Proteomes" id="UP001595945">
    <property type="component" value="Unassembled WGS sequence"/>
</dbReference>
<feature type="transmembrane region" description="Helical" evidence="1">
    <location>
        <begin position="144"/>
        <end position="163"/>
    </location>
</feature>
<keyword evidence="1" id="KW-0812">Transmembrane</keyword>
<evidence type="ECO:0000313" key="4">
    <source>
        <dbReference type="Proteomes" id="UP001595945"/>
    </source>
</evidence>
<feature type="transmembrane region" description="Helical" evidence="1">
    <location>
        <begin position="21"/>
        <end position="39"/>
    </location>
</feature>
<name>A0ABD5Q732_9EURY</name>
<evidence type="ECO:0000313" key="3">
    <source>
        <dbReference type="EMBL" id="MFC4826026.1"/>
    </source>
</evidence>
<protein>
    <recommendedName>
        <fullName evidence="2">DUF7847 domain-containing protein</fullName>
    </recommendedName>
</protein>
<feature type="transmembrane region" description="Helical" evidence="1">
    <location>
        <begin position="77"/>
        <end position="98"/>
    </location>
</feature>
<keyword evidence="1" id="KW-1133">Transmembrane helix</keyword>
<dbReference type="RefSeq" id="WP_254268334.1">
    <property type="nucleotide sequence ID" value="NZ_CP100400.1"/>
</dbReference>
<feature type="transmembrane region" description="Helical" evidence="1">
    <location>
        <begin position="118"/>
        <end position="138"/>
    </location>
</feature>
<evidence type="ECO:0000259" key="2">
    <source>
        <dbReference type="Pfam" id="PF25231"/>
    </source>
</evidence>
<feature type="transmembrane region" description="Helical" evidence="1">
    <location>
        <begin position="214"/>
        <end position="236"/>
    </location>
</feature>
<comment type="caution">
    <text evidence="3">The sequence shown here is derived from an EMBL/GenBank/DDBJ whole genome shotgun (WGS) entry which is preliminary data.</text>
</comment>
<proteinExistence type="predicted"/>
<dbReference type="EMBL" id="JBHSHT010000002">
    <property type="protein sequence ID" value="MFC4826026.1"/>
    <property type="molecule type" value="Genomic_DNA"/>
</dbReference>
<reference evidence="3 4" key="1">
    <citation type="journal article" date="2019" name="Int. J. Syst. Evol. Microbiol.">
        <title>The Global Catalogue of Microorganisms (GCM) 10K type strain sequencing project: providing services to taxonomists for standard genome sequencing and annotation.</title>
        <authorList>
            <consortium name="The Broad Institute Genomics Platform"/>
            <consortium name="The Broad Institute Genome Sequencing Center for Infectious Disease"/>
            <person name="Wu L."/>
            <person name="Ma J."/>
        </authorList>
    </citation>
    <scope>NUCLEOTIDE SEQUENCE [LARGE SCALE GENOMIC DNA]</scope>
    <source>
        <strain evidence="3 4">XZYJ18</strain>
    </source>
</reference>
<dbReference type="AlphaFoldDB" id="A0ABD5Q732"/>
<dbReference type="Pfam" id="PF25231">
    <property type="entry name" value="DUF7847"/>
    <property type="match status" value="1"/>
</dbReference>
<feature type="transmembrane region" description="Helical" evidence="1">
    <location>
        <begin position="184"/>
        <end position="208"/>
    </location>
</feature>
<dbReference type="GeneID" id="73046881"/>
<dbReference type="InterPro" id="IPR057169">
    <property type="entry name" value="DUF7847"/>
</dbReference>
<accession>A0ABD5Q732</accession>
<sequence length="258" mass="27889">MPIDIGGVVSDGYERTVARNGLLFIGIFYLISLLEGLFSPTPAQPAMLPDPVGGPGMGPAPVEGMQPYAPSLGLSPVLTSLLSLLLGIISIVVTIGALRTFVSEETEQIPEAHFRHNLLWAGLNLIIGGIIFGITIAIGFLFLVVPGLFLLVSLFFWEVYVAVEDQNFIEGFRNSWRLTRGHRLRLFGLGIVVAIIALLVSIGFGIPGIFLPDILGFLIAQLGSAFFGVFFLATVAQTYNQLTAMENEPRVETAEERT</sequence>
<organism evidence="3 4">
    <name type="scientific">Halorussus aquaticus</name>
    <dbReference type="NCBI Taxonomy" id="2953748"/>
    <lineage>
        <taxon>Archaea</taxon>
        <taxon>Methanobacteriati</taxon>
        <taxon>Methanobacteriota</taxon>
        <taxon>Stenosarchaea group</taxon>
        <taxon>Halobacteria</taxon>
        <taxon>Halobacteriales</taxon>
        <taxon>Haladaptataceae</taxon>
        <taxon>Halorussus</taxon>
    </lineage>
</organism>
<keyword evidence="1" id="KW-0472">Membrane</keyword>
<feature type="domain" description="DUF7847" evidence="2">
    <location>
        <begin position="4"/>
        <end position="242"/>
    </location>
</feature>
<keyword evidence="4" id="KW-1185">Reference proteome</keyword>
<evidence type="ECO:0000256" key="1">
    <source>
        <dbReference type="SAM" id="Phobius"/>
    </source>
</evidence>